<comment type="function">
    <text evidence="10 12">Acts in the modification of cell walls via demethylesterification of cell wall pectin.</text>
</comment>
<dbReference type="InterPro" id="IPR011050">
    <property type="entry name" value="Pectin_lyase_fold/virulence"/>
</dbReference>
<evidence type="ECO:0000256" key="6">
    <source>
        <dbReference type="ARBA" id="ARBA00023085"/>
    </source>
</evidence>
<name>A0A843XVF1_COLES</name>
<dbReference type="SMART" id="SM00856">
    <property type="entry name" value="PMEI"/>
    <property type="match status" value="1"/>
</dbReference>
<feature type="transmembrane region" description="Helical" evidence="13">
    <location>
        <begin position="14"/>
        <end position="35"/>
    </location>
</feature>
<dbReference type="InterPro" id="IPR012334">
    <property type="entry name" value="Pectin_lyas_fold"/>
</dbReference>
<evidence type="ECO:0000256" key="5">
    <source>
        <dbReference type="ARBA" id="ARBA00022801"/>
    </source>
</evidence>
<keyword evidence="6 12" id="KW-0063">Aspartyl esterase</keyword>
<dbReference type="GO" id="GO:0045490">
    <property type="term" value="P:pectin catabolic process"/>
    <property type="evidence" value="ECO:0007669"/>
    <property type="project" value="UniProtKB-UniRule"/>
</dbReference>
<proteinExistence type="inferred from homology"/>
<reference evidence="15" key="1">
    <citation type="submission" date="2017-07" db="EMBL/GenBank/DDBJ databases">
        <title>Taro Niue Genome Assembly and Annotation.</title>
        <authorList>
            <person name="Atibalentja N."/>
            <person name="Keating K."/>
            <person name="Fields C.J."/>
        </authorList>
    </citation>
    <scope>NUCLEOTIDE SEQUENCE</scope>
    <source>
        <strain evidence="15">Niue_2</strain>
        <tissue evidence="15">Leaf</tissue>
    </source>
</reference>
<dbReference type="InterPro" id="IPR006501">
    <property type="entry name" value="Pectinesterase_inhib_dom"/>
</dbReference>
<evidence type="ECO:0000256" key="11">
    <source>
        <dbReference type="PROSITE-ProRule" id="PRU10040"/>
    </source>
</evidence>
<dbReference type="InterPro" id="IPR033131">
    <property type="entry name" value="Pectinesterase_Asp_AS"/>
</dbReference>
<comment type="subcellular location">
    <subcellularLocation>
        <location evidence="12">Secreted</location>
        <location evidence="12">Cell wall</location>
    </subcellularLocation>
</comment>
<dbReference type="UniPathway" id="UPA00545">
    <property type="reaction ID" value="UER00823"/>
</dbReference>
<dbReference type="NCBIfam" id="TIGR01614">
    <property type="entry name" value="PME_inhib"/>
    <property type="match status" value="1"/>
</dbReference>
<keyword evidence="16" id="KW-1185">Reference proteome</keyword>
<evidence type="ECO:0000256" key="2">
    <source>
        <dbReference type="ARBA" id="ARBA00006027"/>
    </source>
</evidence>
<evidence type="ECO:0000256" key="1">
    <source>
        <dbReference type="ARBA" id="ARBA00005184"/>
    </source>
</evidence>
<dbReference type="EC" id="3.1.1.11" evidence="4 12"/>
<keyword evidence="12" id="KW-0134">Cell wall</keyword>
<dbReference type="FunFam" id="2.160.20.10:FF:000001">
    <property type="entry name" value="Pectinesterase"/>
    <property type="match status" value="1"/>
</dbReference>
<dbReference type="SUPFAM" id="SSF51126">
    <property type="entry name" value="Pectin lyase-like"/>
    <property type="match status" value="1"/>
</dbReference>
<keyword evidence="12" id="KW-0961">Cell wall biogenesis/degradation</keyword>
<gene>
    <name evidence="15" type="ORF">Taro_057009</name>
</gene>
<sequence length="585" mass="64238">MHYGEDESRRKKKVAVMSISAVLLVAMVVGVAVTATRMRNGDDASSEGQGNGDVSASVKAIESFCQPTDYKQSCVSALTKATGSNITDPAELVKLAFNVAVDEIRNVFNHSAVLKEAAKDPRTSHALQNCQELLEYAIDDIKQSAEKLSPFDVSKVNKALEDLKIWLTAAATYQETCLDGFQNTTGKAGADMRKAMNLSMELTDNTLALVDSVADVFASFKLPSFNRKLLAEEEALAADGFPTWVDARRRRLLQAGPGPVTKPDAVVAKDGSGDYTTINAALEAVPKKSNTTFVIYVKAGVYDEIVLVDKSLTNVMMIGDGPTLTKVTGSLNFYQNITTFKTATFTAQGSGFIAKDMGFENSAGPEKHQAVALLSTSDMSIFYRCQMDGYQDTLYAHSGRQFYRECTISGTIDFIFGNGAVILQNCVMLVRQPLDNQQNIVTAQGRKQRRHEGAIIIHNSTITADSGFARANWAKNPSFLGRPWKEYSRTFILQSEIDEVIDPKGWLPWAGEFGLKTCFYTEFDNRGPGSKKEQRVTWKGIRTIDYQRALRFTVESFLRGNTWIRPTGIPYIPSLLPVSSTTPAA</sequence>
<comment type="similarity">
    <text evidence="2">In the N-terminal section; belongs to the PMEI family.</text>
</comment>
<dbReference type="FunFam" id="1.20.140.40:FF:000001">
    <property type="entry name" value="Pectinesterase"/>
    <property type="match status" value="1"/>
</dbReference>
<comment type="caution">
    <text evidence="15">The sequence shown here is derived from an EMBL/GenBank/DDBJ whole genome shotgun (WGS) entry which is preliminary data.</text>
</comment>
<dbReference type="PROSITE" id="PS00503">
    <property type="entry name" value="PECTINESTERASE_2"/>
    <property type="match status" value="1"/>
</dbReference>
<protein>
    <recommendedName>
        <fullName evidence="4 12">Pectinesterase</fullName>
        <ecNumber evidence="4 12">3.1.1.11</ecNumber>
    </recommendedName>
</protein>
<dbReference type="OrthoDB" id="2019149at2759"/>
<dbReference type="SUPFAM" id="SSF101148">
    <property type="entry name" value="Plant invertase/pectin methylesterase inhibitor"/>
    <property type="match status" value="1"/>
</dbReference>
<evidence type="ECO:0000256" key="13">
    <source>
        <dbReference type="SAM" id="Phobius"/>
    </source>
</evidence>
<dbReference type="GO" id="GO:0042545">
    <property type="term" value="P:cell wall modification"/>
    <property type="evidence" value="ECO:0007669"/>
    <property type="project" value="UniProtKB-UniRule"/>
</dbReference>
<dbReference type="GO" id="GO:0030599">
    <property type="term" value="F:pectinesterase activity"/>
    <property type="evidence" value="ECO:0007669"/>
    <property type="project" value="UniProtKB-UniRule"/>
</dbReference>
<keyword evidence="13" id="KW-0472">Membrane</keyword>
<evidence type="ECO:0000256" key="10">
    <source>
        <dbReference type="ARBA" id="ARBA00057335"/>
    </source>
</evidence>
<keyword evidence="13" id="KW-1133">Transmembrane helix</keyword>
<dbReference type="EMBL" id="NMUH01018733">
    <property type="protein sequence ID" value="MQM23939.1"/>
    <property type="molecule type" value="Genomic_DNA"/>
</dbReference>
<dbReference type="PANTHER" id="PTHR31707">
    <property type="entry name" value="PECTINESTERASE"/>
    <property type="match status" value="1"/>
</dbReference>
<evidence type="ECO:0000256" key="7">
    <source>
        <dbReference type="ARBA" id="ARBA00023157"/>
    </source>
</evidence>
<comment type="catalytic activity">
    <reaction evidence="9 12">
        <text>[(1-&gt;4)-alpha-D-galacturonosyl methyl ester](n) + n H2O = [(1-&gt;4)-alpha-D-galacturonosyl](n) + n methanol + n H(+)</text>
        <dbReference type="Rhea" id="RHEA:22380"/>
        <dbReference type="Rhea" id="RHEA-COMP:14570"/>
        <dbReference type="Rhea" id="RHEA-COMP:14573"/>
        <dbReference type="ChEBI" id="CHEBI:15377"/>
        <dbReference type="ChEBI" id="CHEBI:15378"/>
        <dbReference type="ChEBI" id="CHEBI:17790"/>
        <dbReference type="ChEBI" id="CHEBI:140522"/>
        <dbReference type="ChEBI" id="CHEBI:140523"/>
        <dbReference type="EC" id="3.1.1.11"/>
    </reaction>
</comment>
<dbReference type="Pfam" id="PF04043">
    <property type="entry name" value="PMEI"/>
    <property type="match status" value="1"/>
</dbReference>
<comment type="pathway">
    <text evidence="1 12">Glycan metabolism; pectin degradation; 2-dehydro-3-deoxy-D-gluconate from pectin: step 1/5.</text>
</comment>
<dbReference type="AlphaFoldDB" id="A0A843XVF1"/>
<keyword evidence="8" id="KW-0325">Glycoprotein</keyword>
<dbReference type="InterPro" id="IPR018040">
    <property type="entry name" value="Pectinesterase_Tyr_AS"/>
</dbReference>
<keyword evidence="5 12" id="KW-0378">Hydrolase</keyword>
<evidence type="ECO:0000313" key="15">
    <source>
        <dbReference type="EMBL" id="MQM23939.1"/>
    </source>
</evidence>
<evidence type="ECO:0000256" key="4">
    <source>
        <dbReference type="ARBA" id="ARBA00013229"/>
    </source>
</evidence>
<feature type="active site" evidence="11">
    <location>
        <position position="413"/>
    </location>
</feature>
<dbReference type="CDD" id="cd15798">
    <property type="entry name" value="PMEI-like_3"/>
    <property type="match status" value="1"/>
</dbReference>
<evidence type="ECO:0000259" key="14">
    <source>
        <dbReference type="SMART" id="SM00856"/>
    </source>
</evidence>
<dbReference type="PROSITE" id="PS00800">
    <property type="entry name" value="PECTINESTERASE_1"/>
    <property type="match status" value="1"/>
</dbReference>
<dbReference type="Gene3D" id="2.160.20.10">
    <property type="entry name" value="Single-stranded right-handed beta-helix, Pectin lyase-like"/>
    <property type="match status" value="1"/>
</dbReference>
<keyword evidence="7" id="KW-1015">Disulfide bond</keyword>
<evidence type="ECO:0000256" key="8">
    <source>
        <dbReference type="ARBA" id="ARBA00023180"/>
    </source>
</evidence>
<keyword evidence="12" id="KW-0964">Secreted</keyword>
<accession>A0A843XVF1</accession>
<dbReference type="Gene3D" id="1.20.140.40">
    <property type="entry name" value="Invertase/pectin methylesterase inhibitor family protein"/>
    <property type="match status" value="1"/>
</dbReference>
<feature type="domain" description="Pectinesterase inhibitor" evidence="14">
    <location>
        <begin position="56"/>
        <end position="209"/>
    </location>
</feature>
<dbReference type="InterPro" id="IPR035513">
    <property type="entry name" value="Invertase/methylesterase_inhib"/>
</dbReference>
<evidence type="ECO:0000256" key="9">
    <source>
        <dbReference type="ARBA" id="ARBA00047928"/>
    </source>
</evidence>
<dbReference type="GO" id="GO:0004857">
    <property type="term" value="F:enzyme inhibitor activity"/>
    <property type="evidence" value="ECO:0007669"/>
    <property type="project" value="InterPro"/>
</dbReference>
<dbReference type="Proteomes" id="UP000652761">
    <property type="component" value="Unassembled WGS sequence"/>
</dbReference>
<comment type="similarity">
    <text evidence="3">In the C-terminal section; belongs to the pectinesterase family.</text>
</comment>
<dbReference type="Pfam" id="PF01095">
    <property type="entry name" value="Pectinesterase"/>
    <property type="match status" value="1"/>
</dbReference>
<evidence type="ECO:0000256" key="12">
    <source>
        <dbReference type="RuleBase" id="RU000589"/>
    </source>
</evidence>
<keyword evidence="13" id="KW-0812">Transmembrane</keyword>
<dbReference type="InterPro" id="IPR000070">
    <property type="entry name" value="Pectinesterase_cat"/>
</dbReference>
<evidence type="ECO:0000313" key="16">
    <source>
        <dbReference type="Proteomes" id="UP000652761"/>
    </source>
</evidence>
<evidence type="ECO:0000256" key="3">
    <source>
        <dbReference type="ARBA" id="ARBA00007786"/>
    </source>
</evidence>
<organism evidence="15 16">
    <name type="scientific">Colocasia esculenta</name>
    <name type="common">Wild taro</name>
    <name type="synonym">Arum esculentum</name>
    <dbReference type="NCBI Taxonomy" id="4460"/>
    <lineage>
        <taxon>Eukaryota</taxon>
        <taxon>Viridiplantae</taxon>
        <taxon>Streptophyta</taxon>
        <taxon>Embryophyta</taxon>
        <taxon>Tracheophyta</taxon>
        <taxon>Spermatophyta</taxon>
        <taxon>Magnoliopsida</taxon>
        <taxon>Liliopsida</taxon>
        <taxon>Araceae</taxon>
        <taxon>Aroideae</taxon>
        <taxon>Colocasieae</taxon>
        <taxon>Colocasia</taxon>
    </lineage>
</organism>